<dbReference type="Proteomes" id="UP001589647">
    <property type="component" value="Unassembled WGS sequence"/>
</dbReference>
<dbReference type="Gene3D" id="1.10.3720.10">
    <property type="entry name" value="MetI-like"/>
    <property type="match status" value="1"/>
</dbReference>
<dbReference type="PANTHER" id="PTHR43163:SF6">
    <property type="entry name" value="DIPEPTIDE TRANSPORT SYSTEM PERMEASE PROTEIN DPPB-RELATED"/>
    <property type="match status" value="1"/>
</dbReference>
<keyword evidence="2 7" id="KW-0813">Transport</keyword>
<feature type="transmembrane region" description="Helical" evidence="7">
    <location>
        <begin position="99"/>
        <end position="119"/>
    </location>
</feature>
<feature type="transmembrane region" description="Helical" evidence="7">
    <location>
        <begin position="12"/>
        <end position="30"/>
    </location>
</feature>
<evidence type="ECO:0000313" key="10">
    <source>
        <dbReference type="Proteomes" id="UP001589647"/>
    </source>
</evidence>
<reference evidence="9 10" key="1">
    <citation type="submission" date="2024-09" db="EMBL/GenBank/DDBJ databases">
        <authorList>
            <person name="Sun Q."/>
            <person name="Mori K."/>
        </authorList>
    </citation>
    <scope>NUCLEOTIDE SEQUENCE [LARGE SCALE GENOMIC DNA]</scope>
    <source>
        <strain evidence="9 10">CCM 3426</strain>
    </source>
</reference>
<proteinExistence type="inferred from homology"/>
<feature type="transmembrane region" description="Helical" evidence="7">
    <location>
        <begin position="179"/>
        <end position="197"/>
    </location>
</feature>
<evidence type="ECO:0000256" key="3">
    <source>
        <dbReference type="ARBA" id="ARBA00022475"/>
    </source>
</evidence>
<keyword evidence="4 7" id="KW-0812">Transmembrane</keyword>
<evidence type="ECO:0000256" key="6">
    <source>
        <dbReference type="ARBA" id="ARBA00023136"/>
    </source>
</evidence>
<protein>
    <submittedName>
        <fullName evidence="9">ABC transporter permease</fullName>
    </submittedName>
</protein>
<dbReference type="Pfam" id="PF19300">
    <property type="entry name" value="BPD_transp_1_N"/>
    <property type="match status" value="1"/>
</dbReference>
<dbReference type="RefSeq" id="WP_125645453.1">
    <property type="nucleotide sequence ID" value="NZ_BMRC01000032.1"/>
</dbReference>
<gene>
    <name evidence="9" type="ORF">ACFFV7_35530</name>
</gene>
<evidence type="ECO:0000256" key="1">
    <source>
        <dbReference type="ARBA" id="ARBA00004651"/>
    </source>
</evidence>
<feature type="domain" description="ABC transmembrane type-1" evidence="8">
    <location>
        <begin position="95"/>
        <end position="305"/>
    </location>
</feature>
<keyword evidence="6 7" id="KW-0472">Membrane</keyword>
<dbReference type="InterPro" id="IPR035906">
    <property type="entry name" value="MetI-like_sf"/>
</dbReference>
<evidence type="ECO:0000313" key="9">
    <source>
        <dbReference type="EMBL" id="MFB9206556.1"/>
    </source>
</evidence>
<evidence type="ECO:0000256" key="7">
    <source>
        <dbReference type="RuleBase" id="RU363032"/>
    </source>
</evidence>
<sequence length="320" mass="35135">MARYLITRLGQALIIVVLVTMITFVILHLLPGGAARATLGKDATLAQLAAFDHEMGYDRPWIQQYAMYIGRLLRGDLGYSFQLNQSVAEAIGQRLPKTMVLSLFSTMLAVVVAIPLGVVQAMRRNRWPDYTITTLSLLAYATPIFFMGLMMIILFSQVWPVLPPEASQGFTLGEVLADPAGLVLPTITLAIVTVAVYSRYVRSSMVDNLNENYVRTARSKGLSEARVVARHTLRNGLFPVITLLGMYLPALFSGALVVEALFNYPGMGQLFWQAALKRDFPILFGVTLIIAVATVLGALLADLLYAAVDPRVRLRTAARS</sequence>
<name>A0ABV5IPT1_9ACTN</name>
<keyword evidence="3" id="KW-1003">Cell membrane</keyword>
<evidence type="ECO:0000256" key="5">
    <source>
        <dbReference type="ARBA" id="ARBA00022989"/>
    </source>
</evidence>
<evidence type="ECO:0000256" key="2">
    <source>
        <dbReference type="ARBA" id="ARBA00022448"/>
    </source>
</evidence>
<feature type="transmembrane region" description="Helical" evidence="7">
    <location>
        <begin position="131"/>
        <end position="159"/>
    </location>
</feature>
<dbReference type="InterPro" id="IPR000515">
    <property type="entry name" value="MetI-like"/>
</dbReference>
<evidence type="ECO:0000256" key="4">
    <source>
        <dbReference type="ARBA" id="ARBA00022692"/>
    </source>
</evidence>
<dbReference type="PROSITE" id="PS50928">
    <property type="entry name" value="ABC_TM1"/>
    <property type="match status" value="1"/>
</dbReference>
<comment type="caution">
    <text evidence="9">The sequence shown here is derived from an EMBL/GenBank/DDBJ whole genome shotgun (WGS) entry which is preliminary data.</text>
</comment>
<comment type="subcellular location">
    <subcellularLocation>
        <location evidence="1 7">Cell membrane</location>
        <topology evidence="1 7">Multi-pass membrane protein</topology>
    </subcellularLocation>
</comment>
<dbReference type="EMBL" id="JBHMEI010000038">
    <property type="protein sequence ID" value="MFB9206556.1"/>
    <property type="molecule type" value="Genomic_DNA"/>
</dbReference>
<evidence type="ECO:0000259" key="8">
    <source>
        <dbReference type="PROSITE" id="PS50928"/>
    </source>
</evidence>
<keyword evidence="10" id="KW-1185">Reference proteome</keyword>
<feature type="transmembrane region" description="Helical" evidence="7">
    <location>
        <begin position="282"/>
        <end position="305"/>
    </location>
</feature>
<keyword evidence="5 7" id="KW-1133">Transmembrane helix</keyword>
<dbReference type="CDD" id="cd06261">
    <property type="entry name" value="TM_PBP2"/>
    <property type="match status" value="1"/>
</dbReference>
<dbReference type="InterPro" id="IPR045621">
    <property type="entry name" value="BPD_transp_1_N"/>
</dbReference>
<dbReference type="PANTHER" id="PTHR43163">
    <property type="entry name" value="DIPEPTIDE TRANSPORT SYSTEM PERMEASE PROTEIN DPPB-RELATED"/>
    <property type="match status" value="1"/>
</dbReference>
<dbReference type="Pfam" id="PF00528">
    <property type="entry name" value="BPD_transp_1"/>
    <property type="match status" value="1"/>
</dbReference>
<accession>A0ABV5IPT1</accession>
<organism evidence="9 10">
    <name type="scientific">Nonomuraea spiralis</name>
    <dbReference type="NCBI Taxonomy" id="46182"/>
    <lineage>
        <taxon>Bacteria</taxon>
        <taxon>Bacillati</taxon>
        <taxon>Actinomycetota</taxon>
        <taxon>Actinomycetes</taxon>
        <taxon>Streptosporangiales</taxon>
        <taxon>Streptosporangiaceae</taxon>
        <taxon>Nonomuraea</taxon>
    </lineage>
</organism>
<feature type="transmembrane region" description="Helical" evidence="7">
    <location>
        <begin position="236"/>
        <end position="262"/>
    </location>
</feature>
<dbReference type="SUPFAM" id="SSF161098">
    <property type="entry name" value="MetI-like"/>
    <property type="match status" value="1"/>
</dbReference>
<comment type="similarity">
    <text evidence="7">Belongs to the binding-protein-dependent transport system permease family.</text>
</comment>